<keyword evidence="4" id="KW-1185">Reference proteome</keyword>
<evidence type="ECO:0000313" key="4">
    <source>
        <dbReference type="Proteomes" id="UP001431209"/>
    </source>
</evidence>
<evidence type="ECO:0000256" key="1">
    <source>
        <dbReference type="ARBA" id="ARBA00022737"/>
    </source>
</evidence>
<dbReference type="SUPFAM" id="SSF48452">
    <property type="entry name" value="TPR-like"/>
    <property type="match status" value="2"/>
</dbReference>
<sequence length="555" mass="63763">MTRGDIIDMCNESTSPNINPTALNQSTTITVLNHPMEIKETNTPPLPADAYNSEDPNNEYEACEQLLAKAVLMKWQQNYQVAHQITTHCIENYPDYYHAYFQHGLTYHSMQKPNEAIKSFHKSMSCHNIPQSYVHIASGWIAYLEKRTEDAEQEFDRAVQVDPKCSYAYFSRGYVQDVRKKLDDAVVSFHKSLECVPRYSPCGVYNNIAWCYEQMTDKKDEALEYYSKAIACNGTFVRALYNRAKLQQDRKEADKAIEDLENIIKINITHLYSYLELGDIYWFDKNDKDNAMRYYTMARNVIDPTNCYAYLLIASIHSFEKKLPSAIAELDYGIRHCHRPEFILELLRKKVTYNEKYMAQLITEIEEEERNSAISQMKSMTLSPPAAGATNNKSNENKLAVTTPRKNGLTIQIAKKDSPAAKRQQLARIEKQIERDNNSIKYSVDNFYCSKLKTRLKAILFVPFNMPSSPVPYTPPSVLKKPFGSLQRNVFDVVTPTPSSYHSSLHSNSGSSNLAPSPVVGDPIDYKYYVYYFYDTHNTKLSSVLFSDCEILTFD</sequence>
<comment type="caution">
    <text evidence="3">The sequence shown here is derived from an EMBL/GenBank/DDBJ whole genome shotgun (WGS) entry which is preliminary data.</text>
</comment>
<dbReference type="Pfam" id="PF13181">
    <property type="entry name" value="TPR_8"/>
    <property type="match status" value="2"/>
</dbReference>
<evidence type="ECO:0000313" key="3">
    <source>
        <dbReference type="EMBL" id="KAL0488125.1"/>
    </source>
</evidence>
<dbReference type="Gene3D" id="1.25.40.10">
    <property type="entry name" value="Tetratricopeptide repeat domain"/>
    <property type="match status" value="1"/>
</dbReference>
<dbReference type="EMBL" id="JAOPGA020001408">
    <property type="protein sequence ID" value="KAL0488125.1"/>
    <property type="molecule type" value="Genomic_DNA"/>
</dbReference>
<gene>
    <name evidence="3" type="ORF">AKO1_008948</name>
</gene>
<dbReference type="InterPro" id="IPR050498">
    <property type="entry name" value="Ycf3"/>
</dbReference>
<dbReference type="InterPro" id="IPR019734">
    <property type="entry name" value="TPR_rpt"/>
</dbReference>
<accession>A0AAW2ZF93</accession>
<dbReference type="AlphaFoldDB" id="A0AAW2ZF93"/>
<name>A0AAW2ZF93_9EUKA</name>
<protein>
    <submittedName>
        <fullName evidence="3">Transmembrane and TPR repeat-containing protein</fullName>
    </submittedName>
</protein>
<keyword evidence="2" id="KW-0802">TPR repeat</keyword>
<dbReference type="Proteomes" id="UP001431209">
    <property type="component" value="Unassembled WGS sequence"/>
</dbReference>
<proteinExistence type="predicted"/>
<evidence type="ECO:0000256" key="2">
    <source>
        <dbReference type="ARBA" id="ARBA00022803"/>
    </source>
</evidence>
<keyword evidence="3" id="KW-0812">Transmembrane</keyword>
<keyword evidence="1" id="KW-0677">Repeat</keyword>
<reference evidence="3 4" key="1">
    <citation type="submission" date="2024-03" db="EMBL/GenBank/DDBJ databases">
        <title>The Acrasis kona genome and developmental transcriptomes reveal deep origins of eukaryotic multicellular pathways.</title>
        <authorList>
            <person name="Sheikh S."/>
            <person name="Fu C.-J."/>
            <person name="Brown M.W."/>
            <person name="Baldauf S.L."/>
        </authorList>
    </citation>
    <scope>NUCLEOTIDE SEQUENCE [LARGE SCALE GENOMIC DNA]</scope>
    <source>
        <strain evidence="3 4">ATCC MYA-3509</strain>
    </source>
</reference>
<dbReference type="PANTHER" id="PTHR44858">
    <property type="entry name" value="TETRATRICOPEPTIDE REPEAT PROTEIN 6"/>
    <property type="match status" value="1"/>
</dbReference>
<dbReference type="SMART" id="SM00028">
    <property type="entry name" value="TPR"/>
    <property type="match status" value="5"/>
</dbReference>
<dbReference type="PANTHER" id="PTHR44858:SF1">
    <property type="entry name" value="UDP-N-ACETYLGLUCOSAMINE--PEPTIDE N-ACETYLGLUCOSAMINYLTRANSFERASE SPINDLY-RELATED"/>
    <property type="match status" value="1"/>
</dbReference>
<dbReference type="InterPro" id="IPR011990">
    <property type="entry name" value="TPR-like_helical_dom_sf"/>
</dbReference>
<organism evidence="3 4">
    <name type="scientific">Acrasis kona</name>
    <dbReference type="NCBI Taxonomy" id="1008807"/>
    <lineage>
        <taxon>Eukaryota</taxon>
        <taxon>Discoba</taxon>
        <taxon>Heterolobosea</taxon>
        <taxon>Tetramitia</taxon>
        <taxon>Eutetramitia</taxon>
        <taxon>Acrasidae</taxon>
        <taxon>Acrasis</taxon>
    </lineage>
</organism>
<keyword evidence="3" id="KW-0472">Membrane</keyword>